<keyword evidence="1" id="KW-0812">Transmembrane</keyword>
<evidence type="ECO:0000313" key="3">
    <source>
        <dbReference type="Proteomes" id="UP000015453"/>
    </source>
</evidence>
<proteinExistence type="predicted"/>
<keyword evidence="3" id="KW-1185">Reference proteome</keyword>
<evidence type="ECO:0000256" key="1">
    <source>
        <dbReference type="SAM" id="Phobius"/>
    </source>
</evidence>
<name>S8EBH8_9LAMI</name>
<feature type="transmembrane region" description="Helical" evidence="1">
    <location>
        <begin position="20"/>
        <end position="38"/>
    </location>
</feature>
<feature type="non-terminal residue" evidence="2">
    <location>
        <position position="62"/>
    </location>
</feature>
<feature type="non-terminal residue" evidence="2">
    <location>
        <position position="1"/>
    </location>
</feature>
<gene>
    <name evidence="2" type="ORF">M569_04909</name>
</gene>
<evidence type="ECO:0000313" key="2">
    <source>
        <dbReference type="EMBL" id="EPS69857.1"/>
    </source>
</evidence>
<dbReference type="Proteomes" id="UP000015453">
    <property type="component" value="Unassembled WGS sequence"/>
</dbReference>
<comment type="caution">
    <text evidence="2">The sequence shown here is derived from an EMBL/GenBank/DDBJ whole genome shotgun (WGS) entry which is preliminary data.</text>
</comment>
<accession>S8EBH8</accession>
<organism evidence="2 3">
    <name type="scientific">Genlisea aurea</name>
    <dbReference type="NCBI Taxonomy" id="192259"/>
    <lineage>
        <taxon>Eukaryota</taxon>
        <taxon>Viridiplantae</taxon>
        <taxon>Streptophyta</taxon>
        <taxon>Embryophyta</taxon>
        <taxon>Tracheophyta</taxon>
        <taxon>Spermatophyta</taxon>
        <taxon>Magnoliopsida</taxon>
        <taxon>eudicotyledons</taxon>
        <taxon>Gunneridae</taxon>
        <taxon>Pentapetalae</taxon>
        <taxon>asterids</taxon>
        <taxon>lamiids</taxon>
        <taxon>Lamiales</taxon>
        <taxon>Lentibulariaceae</taxon>
        <taxon>Genlisea</taxon>
    </lineage>
</organism>
<reference evidence="2 3" key="1">
    <citation type="journal article" date="2013" name="BMC Genomics">
        <title>The miniature genome of a carnivorous plant Genlisea aurea contains a low number of genes and short non-coding sequences.</title>
        <authorList>
            <person name="Leushkin E.V."/>
            <person name="Sutormin R.A."/>
            <person name="Nabieva E.R."/>
            <person name="Penin A.A."/>
            <person name="Kondrashov A.S."/>
            <person name="Logacheva M.D."/>
        </authorList>
    </citation>
    <scope>NUCLEOTIDE SEQUENCE [LARGE SCALE GENOMIC DNA]</scope>
</reference>
<keyword evidence="1" id="KW-0472">Membrane</keyword>
<sequence>YRHSKISSTSRSRKSSALPIAMYLILLFAMSCIVFMTYTKDILLEEHQLPLLRTQKSKSNQV</sequence>
<protein>
    <submittedName>
        <fullName evidence="2">Uncharacterized protein</fullName>
    </submittedName>
</protein>
<keyword evidence="1" id="KW-1133">Transmembrane helix</keyword>
<dbReference type="EMBL" id="AUSU01001931">
    <property type="protein sequence ID" value="EPS69857.1"/>
    <property type="molecule type" value="Genomic_DNA"/>
</dbReference>
<dbReference type="AlphaFoldDB" id="S8EBH8"/>